<feature type="compositionally biased region" description="Polar residues" evidence="1">
    <location>
        <begin position="1"/>
        <end position="12"/>
    </location>
</feature>
<protein>
    <submittedName>
        <fullName evidence="3">Putative product</fullName>
    </submittedName>
</protein>
<name>A0A6M2DJM9_XENCH</name>
<dbReference type="InterPro" id="IPR038308">
    <property type="entry name" value="RFXAP_C_sf"/>
</dbReference>
<feature type="region of interest" description="Disordered" evidence="1">
    <location>
        <begin position="34"/>
        <end position="86"/>
    </location>
</feature>
<dbReference type="EMBL" id="GIIL01002789">
    <property type="protein sequence ID" value="NOV46515.1"/>
    <property type="molecule type" value="Transcribed_RNA"/>
</dbReference>
<evidence type="ECO:0000256" key="1">
    <source>
        <dbReference type="SAM" id="MobiDB-lite"/>
    </source>
</evidence>
<evidence type="ECO:0000259" key="2">
    <source>
        <dbReference type="Pfam" id="PF15289"/>
    </source>
</evidence>
<feature type="compositionally biased region" description="Basic and acidic residues" evidence="1">
    <location>
        <begin position="34"/>
        <end position="44"/>
    </location>
</feature>
<evidence type="ECO:0000313" key="3">
    <source>
        <dbReference type="EMBL" id="NOV46515.1"/>
    </source>
</evidence>
<dbReference type="InterPro" id="IPR029316">
    <property type="entry name" value="RFXAP_RFXANK-bd"/>
</dbReference>
<dbReference type="Pfam" id="PF15289">
    <property type="entry name" value="RFXA_RFXANK_bdg"/>
    <property type="match status" value="1"/>
</dbReference>
<feature type="region of interest" description="Disordered" evidence="1">
    <location>
        <begin position="1"/>
        <end position="20"/>
    </location>
</feature>
<sequence length="118" mass="13510">MDPATVASSSSEGELGKNFEDIKEKLNNHLKRRMQENIQHRKSVDSATTSKVKRSKKMHRSASVDNQELEESIIETNDGPQDNKREPDILSEILNEKKLSLMQDPTVLSFLQKLCMQR</sequence>
<dbReference type="Gene3D" id="6.10.290.30">
    <property type="entry name" value="Regulatory factor X-associated C-terminal binding domain"/>
    <property type="match status" value="1"/>
</dbReference>
<feature type="compositionally biased region" description="Basic residues" evidence="1">
    <location>
        <begin position="51"/>
        <end position="60"/>
    </location>
</feature>
<organism evidence="3">
    <name type="scientific">Xenopsylla cheopis</name>
    <name type="common">Oriental rat flea</name>
    <name type="synonym">Pulex cheopis</name>
    <dbReference type="NCBI Taxonomy" id="163159"/>
    <lineage>
        <taxon>Eukaryota</taxon>
        <taxon>Metazoa</taxon>
        <taxon>Ecdysozoa</taxon>
        <taxon>Arthropoda</taxon>
        <taxon>Hexapoda</taxon>
        <taxon>Insecta</taxon>
        <taxon>Pterygota</taxon>
        <taxon>Neoptera</taxon>
        <taxon>Endopterygota</taxon>
        <taxon>Siphonaptera</taxon>
        <taxon>Pulicidae</taxon>
        <taxon>Xenopsyllinae</taxon>
        <taxon>Xenopsylla</taxon>
    </lineage>
</organism>
<proteinExistence type="predicted"/>
<dbReference type="AlphaFoldDB" id="A0A6M2DJM9"/>
<accession>A0A6M2DJM9</accession>
<reference evidence="3" key="1">
    <citation type="submission" date="2020-03" db="EMBL/GenBank/DDBJ databases">
        <title>Transcriptomic Profiling of the Digestive Tract of the Rat Flea, Xenopsylla cheopis, Following Blood Feeding and Infection with Yersinia pestis.</title>
        <authorList>
            <person name="Bland D.M."/>
            <person name="Martens C.A."/>
            <person name="Virtaneva K."/>
            <person name="Kanakabandi K."/>
            <person name="Long D."/>
            <person name="Rosenke R."/>
            <person name="Saturday G.A."/>
            <person name="Hoyt F.H."/>
            <person name="Bruno D.P."/>
            <person name="Ribeiro J.M.C."/>
            <person name="Hinnebusch J."/>
        </authorList>
    </citation>
    <scope>NUCLEOTIDE SEQUENCE</scope>
</reference>
<feature type="domain" description="Regulatory factor X-associated protein RFXANK-binding" evidence="2">
    <location>
        <begin position="34"/>
        <end position="113"/>
    </location>
</feature>